<accession>A0A0L0F5D3</accession>
<protein>
    <submittedName>
        <fullName evidence="2">Uncharacterized protein</fullName>
    </submittedName>
</protein>
<keyword evidence="1" id="KW-1133">Transmembrane helix</keyword>
<feature type="non-terminal residue" evidence="2">
    <location>
        <position position="1"/>
    </location>
</feature>
<feature type="transmembrane region" description="Helical" evidence="1">
    <location>
        <begin position="44"/>
        <end position="66"/>
    </location>
</feature>
<name>A0A0L0F5D3_9EUKA</name>
<dbReference type="AlphaFoldDB" id="A0A0L0F5D3"/>
<organism evidence="2 3">
    <name type="scientific">Sphaeroforma arctica JP610</name>
    <dbReference type="NCBI Taxonomy" id="667725"/>
    <lineage>
        <taxon>Eukaryota</taxon>
        <taxon>Ichthyosporea</taxon>
        <taxon>Ichthyophonida</taxon>
        <taxon>Sphaeroforma</taxon>
    </lineage>
</organism>
<feature type="transmembrane region" description="Helical" evidence="1">
    <location>
        <begin position="196"/>
        <end position="217"/>
    </location>
</feature>
<proteinExistence type="predicted"/>
<keyword evidence="1" id="KW-0472">Membrane</keyword>
<feature type="transmembrane region" description="Helical" evidence="1">
    <location>
        <begin position="78"/>
        <end position="102"/>
    </location>
</feature>
<feature type="transmembrane region" description="Helical" evidence="1">
    <location>
        <begin position="261"/>
        <end position="278"/>
    </location>
</feature>
<dbReference type="GeneID" id="25916026"/>
<dbReference type="EMBL" id="KQ247848">
    <property type="protein sequence ID" value="KNC71930.1"/>
    <property type="molecule type" value="Genomic_DNA"/>
</dbReference>
<keyword evidence="3" id="KW-1185">Reference proteome</keyword>
<reference evidence="2 3" key="1">
    <citation type="submission" date="2011-02" db="EMBL/GenBank/DDBJ databases">
        <title>The Genome Sequence of Sphaeroforma arctica JP610.</title>
        <authorList>
            <consortium name="The Broad Institute Genome Sequencing Platform"/>
            <person name="Russ C."/>
            <person name="Cuomo C."/>
            <person name="Young S.K."/>
            <person name="Zeng Q."/>
            <person name="Gargeya S."/>
            <person name="Alvarado L."/>
            <person name="Berlin A."/>
            <person name="Chapman S.B."/>
            <person name="Chen Z."/>
            <person name="Freedman E."/>
            <person name="Gellesch M."/>
            <person name="Goldberg J."/>
            <person name="Griggs A."/>
            <person name="Gujja S."/>
            <person name="Heilman E."/>
            <person name="Heiman D."/>
            <person name="Howarth C."/>
            <person name="Mehta T."/>
            <person name="Neiman D."/>
            <person name="Pearson M."/>
            <person name="Roberts A."/>
            <person name="Saif S."/>
            <person name="Shea T."/>
            <person name="Shenoy N."/>
            <person name="Sisk P."/>
            <person name="Stolte C."/>
            <person name="Sykes S."/>
            <person name="White J."/>
            <person name="Yandava C."/>
            <person name="Burger G."/>
            <person name="Gray M.W."/>
            <person name="Holland P.W.H."/>
            <person name="King N."/>
            <person name="Lang F.B.F."/>
            <person name="Roger A.J."/>
            <person name="Ruiz-Trillo I."/>
            <person name="Haas B."/>
            <person name="Nusbaum C."/>
            <person name="Birren B."/>
        </authorList>
    </citation>
    <scope>NUCLEOTIDE SEQUENCE [LARGE SCALE GENOMIC DNA]</scope>
    <source>
        <strain evidence="2 3">JP610</strain>
    </source>
</reference>
<evidence type="ECO:0000256" key="1">
    <source>
        <dbReference type="SAM" id="Phobius"/>
    </source>
</evidence>
<keyword evidence="1" id="KW-0812">Transmembrane</keyword>
<dbReference type="RefSeq" id="XP_014145832.1">
    <property type="nucleotide sequence ID" value="XM_014290357.1"/>
</dbReference>
<evidence type="ECO:0000313" key="3">
    <source>
        <dbReference type="Proteomes" id="UP000054560"/>
    </source>
</evidence>
<feature type="transmembrane region" description="Helical" evidence="1">
    <location>
        <begin position="290"/>
        <end position="309"/>
    </location>
</feature>
<gene>
    <name evidence="2" type="ORF">SARC_15522</name>
</gene>
<evidence type="ECO:0000313" key="2">
    <source>
        <dbReference type="EMBL" id="KNC71930.1"/>
    </source>
</evidence>
<dbReference type="Proteomes" id="UP000054560">
    <property type="component" value="Unassembled WGS sequence"/>
</dbReference>
<feature type="transmembrane region" description="Helical" evidence="1">
    <location>
        <begin position="223"/>
        <end position="241"/>
    </location>
</feature>
<feature type="transmembrane region" description="Helical" evidence="1">
    <location>
        <begin position="114"/>
        <end position="137"/>
    </location>
</feature>
<feature type="transmembrane region" description="Helical" evidence="1">
    <location>
        <begin position="149"/>
        <end position="169"/>
    </location>
</feature>
<sequence>FLSTGGATIAARPTTARDNPARFGSSASGRTYTWHDYNSFATRLFWCPIFPISTMIYLTIAAVIYTAAVRESESGNTITITCTTVGGSLTLLVTLWTGSIAFRLRKHPAVITKGLFYVAQIHLGVLLGIPVSIEFILRHAHIYTPSAAGVFVLDTYYSICSFVLFSAVIARQRQIVQLFCHSTYSDSPKNTYRNTIIYIGIMYIVANIVRIILIFAFDIIKFSYMPILVVDGLSMLLWIVFAYQSRHASARYSDFDQLRRLFAMVGIGRLSTQIWGYVQPEAFSVQNVVILELMVVFLLDSYFSLFYFIRCKWQFVEQ</sequence>